<dbReference type="InterPro" id="IPR027417">
    <property type="entry name" value="P-loop_NTPase"/>
</dbReference>
<feature type="binding site" evidence="8">
    <location>
        <begin position="231"/>
        <end position="235"/>
    </location>
    <ligand>
        <name>GTP</name>
        <dbReference type="ChEBI" id="CHEBI:37565"/>
        <label>2</label>
    </ligand>
</feature>
<comment type="similarity">
    <text evidence="1 8 9 10">Belongs to the TRAFAC class TrmE-Era-EngA-EngB-Septin-like GTPase superfamily. EngA (Der) GTPase family.</text>
</comment>
<comment type="caution">
    <text evidence="13">The sequence shown here is derived from an EMBL/GenBank/DDBJ whole genome shotgun (WGS) entry which is preliminary data.</text>
</comment>
<name>A0A7W7N2F9_9CAUL</name>
<dbReference type="NCBIfam" id="TIGR03594">
    <property type="entry name" value="GTPase_EngA"/>
    <property type="match status" value="1"/>
</dbReference>
<evidence type="ECO:0000259" key="12">
    <source>
        <dbReference type="PROSITE" id="PS51712"/>
    </source>
</evidence>
<dbReference type="Pfam" id="PF01926">
    <property type="entry name" value="MMR_HSR1"/>
    <property type="match status" value="2"/>
</dbReference>
<dbReference type="SUPFAM" id="SSF52540">
    <property type="entry name" value="P-loop containing nucleoside triphosphate hydrolases"/>
    <property type="match status" value="2"/>
</dbReference>
<dbReference type="HAMAP" id="MF_00195">
    <property type="entry name" value="GTPase_Der"/>
    <property type="match status" value="1"/>
</dbReference>
<keyword evidence="6 8" id="KW-0342">GTP-binding</keyword>
<dbReference type="PANTHER" id="PTHR43834:SF6">
    <property type="entry name" value="GTPASE DER"/>
    <property type="match status" value="1"/>
</dbReference>
<dbReference type="AlphaFoldDB" id="A0A7W7N2F9"/>
<sequence length="541" mass="59079">MALKVAIVGRPNVGKSTLFNRLVGKRLALVDDRPGVTRDRRYADGNIGDMDLTLIDTAGYEDVTDDSLEARMREQTEAALDDAEVVMFMMDAREGVTSLDRIFAERLRKVHKPIILLANKSESRESGGGVGEAHALGFGEPVAISAEHGEGMADLYQALLAASADIFIEEIDEPDKPIRIAIIGRPNAGKSTLINRMLGEDRLLTGPEAGITRDSISVDWEYEGQAIRFVDTAGMRRKARVQEKLEKLSVADTIRAITFAEVVVLVMDKDDAFDTQDLQLADLVEREGRALVYVASKWDLEEEPQAKMAELKSLAENKLPQLKGSPFVALSSHNGRGIERLMPAIIKAYETWSVKVKTKDLNTWLAMATQRHPPPAVNGKRVKPKYMAQTKARPPTFVLMASRASDMPEHYQRYLVNSLRESFDLPGTPIRLTVKSGAPNPYAEGGAKSGPERYKGTAKTAPRKVLKAEKAAEALSNLPGKALEQKKSGIKPKVKALGGLKASSSKKAGQSIAIQKGARGGARQVSRSGRVRTGQKHAPKK</sequence>
<evidence type="ECO:0000256" key="8">
    <source>
        <dbReference type="HAMAP-Rule" id="MF_00195"/>
    </source>
</evidence>
<dbReference type="FunFam" id="3.30.300.20:FF:000004">
    <property type="entry name" value="GTPase Der"/>
    <property type="match status" value="1"/>
</dbReference>
<comment type="subunit">
    <text evidence="8">Associates with the 50S ribosomal subunit.</text>
</comment>
<dbReference type="CDD" id="cd01894">
    <property type="entry name" value="EngA1"/>
    <property type="match status" value="1"/>
</dbReference>
<evidence type="ECO:0000256" key="9">
    <source>
        <dbReference type="PROSITE-ProRule" id="PRU01049"/>
    </source>
</evidence>
<feature type="binding site" evidence="8">
    <location>
        <begin position="184"/>
        <end position="191"/>
    </location>
    <ligand>
        <name>GTP</name>
        <dbReference type="ChEBI" id="CHEBI:37565"/>
        <label>2</label>
    </ligand>
</feature>
<dbReference type="Pfam" id="PF14714">
    <property type="entry name" value="KH_dom-like"/>
    <property type="match status" value="1"/>
</dbReference>
<feature type="domain" description="EngA-type G" evidence="12">
    <location>
        <begin position="178"/>
        <end position="353"/>
    </location>
</feature>
<dbReference type="NCBIfam" id="TIGR00231">
    <property type="entry name" value="small_GTP"/>
    <property type="match status" value="2"/>
</dbReference>
<evidence type="ECO:0000256" key="1">
    <source>
        <dbReference type="ARBA" id="ARBA00008279"/>
    </source>
</evidence>
<evidence type="ECO:0000256" key="4">
    <source>
        <dbReference type="ARBA" id="ARBA00022737"/>
    </source>
</evidence>
<keyword evidence="14" id="KW-1185">Reference proteome</keyword>
<dbReference type="GO" id="GO:0042254">
    <property type="term" value="P:ribosome biogenesis"/>
    <property type="evidence" value="ECO:0007669"/>
    <property type="project" value="UniProtKB-KW"/>
</dbReference>
<dbReference type="RefSeq" id="WP_184267814.1">
    <property type="nucleotide sequence ID" value="NZ_JACHKY010000002.1"/>
</dbReference>
<evidence type="ECO:0000256" key="3">
    <source>
        <dbReference type="ARBA" id="ARBA00022517"/>
    </source>
</evidence>
<dbReference type="PIRSF" id="PIRSF006485">
    <property type="entry name" value="GTP-binding_EngA"/>
    <property type="match status" value="1"/>
</dbReference>
<keyword evidence="4 10" id="KW-0677">Repeat</keyword>
<feature type="region of interest" description="Disordered" evidence="11">
    <location>
        <begin position="436"/>
        <end position="463"/>
    </location>
</feature>
<evidence type="ECO:0000313" key="14">
    <source>
        <dbReference type="Proteomes" id="UP000539957"/>
    </source>
</evidence>
<dbReference type="InterPro" id="IPR032859">
    <property type="entry name" value="KH_dom-like"/>
</dbReference>
<evidence type="ECO:0000256" key="5">
    <source>
        <dbReference type="ARBA" id="ARBA00022741"/>
    </source>
</evidence>
<dbReference type="InterPro" id="IPR006073">
    <property type="entry name" value="GTP-bd"/>
</dbReference>
<dbReference type="InterPro" id="IPR031166">
    <property type="entry name" value="G_ENGA"/>
</dbReference>
<dbReference type="GO" id="GO:0005525">
    <property type="term" value="F:GTP binding"/>
    <property type="evidence" value="ECO:0007669"/>
    <property type="project" value="UniProtKB-UniRule"/>
</dbReference>
<dbReference type="InterPro" id="IPR005225">
    <property type="entry name" value="Small_GTP-bd"/>
</dbReference>
<dbReference type="EMBL" id="JACHKY010000002">
    <property type="protein sequence ID" value="MBB4797300.1"/>
    <property type="molecule type" value="Genomic_DNA"/>
</dbReference>
<evidence type="ECO:0000256" key="11">
    <source>
        <dbReference type="SAM" id="MobiDB-lite"/>
    </source>
</evidence>
<feature type="region of interest" description="Disordered" evidence="11">
    <location>
        <begin position="499"/>
        <end position="541"/>
    </location>
</feature>
<dbReference type="Gene3D" id="3.40.50.300">
    <property type="entry name" value="P-loop containing nucleotide triphosphate hydrolases"/>
    <property type="match status" value="2"/>
</dbReference>
<evidence type="ECO:0000256" key="10">
    <source>
        <dbReference type="RuleBase" id="RU004481"/>
    </source>
</evidence>
<keyword evidence="5 8" id="KW-0547">Nucleotide-binding</keyword>
<protein>
    <recommendedName>
        <fullName evidence="2 8">GTPase Der</fullName>
    </recommendedName>
    <alternativeName>
        <fullName evidence="7 8">GTP-binding protein EngA</fullName>
    </alternativeName>
</protein>
<organism evidence="13 14">
    <name type="scientific">Brevundimonas bullata</name>
    <dbReference type="NCBI Taxonomy" id="13160"/>
    <lineage>
        <taxon>Bacteria</taxon>
        <taxon>Pseudomonadati</taxon>
        <taxon>Pseudomonadota</taxon>
        <taxon>Alphaproteobacteria</taxon>
        <taxon>Caulobacterales</taxon>
        <taxon>Caulobacteraceae</taxon>
        <taxon>Brevundimonas</taxon>
    </lineage>
</organism>
<evidence type="ECO:0000256" key="7">
    <source>
        <dbReference type="ARBA" id="ARBA00032345"/>
    </source>
</evidence>
<dbReference type="Gene3D" id="3.30.300.20">
    <property type="match status" value="1"/>
</dbReference>
<accession>A0A7W7N2F9</accession>
<feature type="binding site" evidence="8">
    <location>
        <begin position="9"/>
        <end position="16"/>
    </location>
    <ligand>
        <name>GTP</name>
        <dbReference type="ChEBI" id="CHEBI:37565"/>
        <label>1</label>
    </ligand>
</feature>
<gene>
    <name evidence="8" type="primary">der</name>
    <name evidence="13" type="ORF">HNP32_001024</name>
</gene>
<comment type="function">
    <text evidence="8 10">GTPase that plays an essential role in the late steps of ribosome biogenesis.</text>
</comment>
<dbReference type="PANTHER" id="PTHR43834">
    <property type="entry name" value="GTPASE DER"/>
    <property type="match status" value="1"/>
</dbReference>
<dbReference type="PROSITE" id="PS51712">
    <property type="entry name" value="G_ENGA"/>
    <property type="match status" value="2"/>
</dbReference>
<evidence type="ECO:0000313" key="13">
    <source>
        <dbReference type="EMBL" id="MBB4797300.1"/>
    </source>
</evidence>
<dbReference type="Proteomes" id="UP000539957">
    <property type="component" value="Unassembled WGS sequence"/>
</dbReference>
<feature type="domain" description="EngA-type G" evidence="12">
    <location>
        <begin position="3"/>
        <end position="167"/>
    </location>
</feature>
<feature type="binding site" evidence="8">
    <location>
        <begin position="56"/>
        <end position="60"/>
    </location>
    <ligand>
        <name>GTP</name>
        <dbReference type="ChEBI" id="CHEBI:37565"/>
        <label>1</label>
    </ligand>
</feature>
<feature type="binding site" evidence="8">
    <location>
        <begin position="296"/>
        <end position="299"/>
    </location>
    <ligand>
        <name>GTP</name>
        <dbReference type="ChEBI" id="CHEBI:37565"/>
        <label>2</label>
    </ligand>
</feature>
<dbReference type="InterPro" id="IPR015946">
    <property type="entry name" value="KH_dom-like_a/b"/>
</dbReference>
<evidence type="ECO:0000256" key="2">
    <source>
        <dbReference type="ARBA" id="ARBA00020953"/>
    </source>
</evidence>
<dbReference type="CDD" id="cd01895">
    <property type="entry name" value="EngA2"/>
    <property type="match status" value="1"/>
</dbReference>
<feature type="compositionally biased region" description="Basic residues" evidence="11">
    <location>
        <begin position="529"/>
        <end position="541"/>
    </location>
</feature>
<feature type="binding site" evidence="8">
    <location>
        <begin position="119"/>
        <end position="122"/>
    </location>
    <ligand>
        <name>GTP</name>
        <dbReference type="ChEBI" id="CHEBI:37565"/>
        <label>1</label>
    </ligand>
</feature>
<dbReference type="InterPro" id="IPR016484">
    <property type="entry name" value="GTPase_Der"/>
</dbReference>
<reference evidence="13 14" key="1">
    <citation type="submission" date="2020-08" db="EMBL/GenBank/DDBJ databases">
        <title>Functional genomics of gut bacteria from endangered species of beetles.</title>
        <authorList>
            <person name="Carlos-Shanley C."/>
        </authorList>
    </citation>
    <scope>NUCLEOTIDE SEQUENCE [LARGE SCALE GENOMIC DNA]</scope>
    <source>
        <strain evidence="13 14">S00123</strain>
    </source>
</reference>
<keyword evidence="3 8" id="KW-0690">Ribosome biogenesis</keyword>
<evidence type="ECO:0000256" key="6">
    <source>
        <dbReference type="ARBA" id="ARBA00023134"/>
    </source>
</evidence>
<proteinExistence type="inferred from homology"/>